<sequence>MAVSLYEHYTSGGVTSGLSTNQSYFTLNSKNITLYSGALHYFRVPQQYWRDRLRKLRAAGLNTVETYVPWNLHEPQIGNYDFGDGGSDFSNFLHLEKFLKLAQEEDLLAIVRPGPYICAEWDFGGLPSWLLRDNVKVRTSEPKFMSHVTRFFTRLLPILAALQFTKGGPIVAFQVENEYGSTEELGKFAPDKLYIKQLSDLMRKFGLVELLFTSDSPSQHGDRGTLPELFQTANFARDPGKEFQALGEYQKSRPTMAMEFWTGWFDHWGEGHNRRNNTEFSLVLNEILKYPASVNMYMFHGGTSFGFLNGANVPYQPDTTSYDYDAPLTENGNYTEKYHIVKNLITRQDGIKTKVPPLPDVIPTHWYPKLRIGQQLKYHDIIKQLEIALVSEKVVPMELLPINNNSGQSYGYTIYRTTSDIPPNSTLKIEGYIHDSCLILVDDELISPQLNNSSDLDKFGYWRLKDGTIQLPQKPNATIDIIVENWGRINYGKLHQFKQFKGLNQNIFLNDQELKNWTIIPLEFKSNWTNSLTGWGQHARVNLTLNKAIFPVSDPEDTYLDMSDWNTGIVIVNGFVLGRFMHLGPQKTLYLPAPLLRKGNNEIVIFEHFIANTFVTFAKDPIYV</sequence>
<dbReference type="SUPFAM" id="SSF49785">
    <property type="entry name" value="Galactose-binding domain-like"/>
    <property type="match status" value="1"/>
</dbReference>
<dbReference type="FunFam" id="2.60.120.260:FF:000049">
    <property type="entry name" value="Beta-galactosidase"/>
    <property type="match status" value="1"/>
</dbReference>
<dbReference type="Proteomes" id="UP000007266">
    <property type="component" value="Linkage group 2"/>
</dbReference>
<reference evidence="10 11" key="2">
    <citation type="journal article" date="2010" name="Nucleic Acids Res.">
        <title>BeetleBase in 2010: revisions to provide comprehensive genomic information for Tribolium castaneum.</title>
        <authorList>
            <person name="Kim H.S."/>
            <person name="Murphy T."/>
            <person name="Xia J."/>
            <person name="Caragea D."/>
            <person name="Park Y."/>
            <person name="Beeman R.W."/>
            <person name="Lorenzen M.D."/>
            <person name="Butcher S."/>
            <person name="Manak J.R."/>
            <person name="Brown S.J."/>
        </authorList>
    </citation>
    <scope>GENOME REANNOTATION</scope>
    <source>
        <strain evidence="10 11">Georgia GA2</strain>
    </source>
</reference>
<dbReference type="GO" id="GO:0004565">
    <property type="term" value="F:beta-galactosidase activity"/>
    <property type="evidence" value="ECO:0000318"/>
    <property type="project" value="GO_Central"/>
</dbReference>
<name>D6WCN1_TRICA</name>
<dbReference type="SUPFAM" id="SSF51445">
    <property type="entry name" value="(Trans)glycosidases"/>
    <property type="match status" value="1"/>
</dbReference>
<evidence type="ECO:0000256" key="3">
    <source>
        <dbReference type="ARBA" id="ARBA00023295"/>
    </source>
</evidence>
<dbReference type="PANTHER" id="PTHR23421">
    <property type="entry name" value="BETA-GALACTOSIDASE RELATED"/>
    <property type="match status" value="1"/>
</dbReference>
<evidence type="ECO:0000256" key="1">
    <source>
        <dbReference type="ARBA" id="ARBA00009809"/>
    </source>
</evidence>
<dbReference type="STRING" id="7070.D6WCN1"/>
<dbReference type="InterPro" id="IPR001944">
    <property type="entry name" value="Glycoside_Hdrlase_35"/>
</dbReference>
<feature type="domain" description="Beta-galactosidase galactose-binding" evidence="9">
    <location>
        <begin position="547"/>
        <end position="601"/>
    </location>
</feature>
<evidence type="ECO:0000259" key="7">
    <source>
        <dbReference type="Pfam" id="PF01301"/>
    </source>
</evidence>
<keyword evidence="3 5" id="KW-0326">Glycosidase</keyword>
<feature type="domain" description="Glycoside hydrolase 35 catalytic" evidence="7">
    <location>
        <begin position="25"/>
        <end position="346"/>
    </location>
</feature>
<comment type="similarity">
    <text evidence="1 6">Belongs to the glycosyl hydrolase 35 family.</text>
</comment>
<dbReference type="InterPro" id="IPR048912">
    <property type="entry name" value="BetaGal1-like_ABD1"/>
</dbReference>
<evidence type="ECO:0000259" key="9">
    <source>
        <dbReference type="Pfam" id="PF21467"/>
    </source>
</evidence>
<feature type="domain" description="Beta-galactosidase 1-like first all-beta" evidence="8">
    <location>
        <begin position="407"/>
        <end position="523"/>
    </location>
</feature>
<dbReference type="Gene3D" id="3.20.20.80">
    <property type="entry name" value="Glycosidases"/>
    <property type="match status" value="1"/>
</dbReference>
<proteinExistence type="inferred from homology"/>
<evidence type="ECO:0000313" key="10">
    <source>
        <dbReference type="EMBL" id="EEZ99316.1"/>
    </source>
</evidence>
<dbReference type="eggNOG" id="KOG0496">
    <property type="taxonomic scope" value="Eukaryota"/>
</dbReference>
<evidence type="ECO:0000256" key="6">
    <source>
        <dbReference type="RuleBase" id="RU003679"/>
    </source>
</evidence>
<dbReference type="Pfam" id="PF21317">
    <property type="entry name" value="BetaGal_ABD_1"/>
    <property type="match status" value="1"/>
</dbReference>
<dbReference type="PRINTS" id="PR00742">
    <property type="entry name" value="GLHYDRLASE35"/>
</dbReference>
<evidence type="ECO:0000313" key="11">
    <source>
        <dbReference type="Proteomes" id="UP000007266"/>
    </source>
</evidence>
<dbReference type="GO" id="GO:0005773">
    <property type="term" value="C:vacuole"/>
    <property type="evidence" value="ECO:0000318"/>
    <property type="project" value="GO_Central"/>
</dbReference>
<dbReference type="HOGENOM" id="CLU_007853_7_2_1"/>
<protein>
    <recommendedName>
        <fullName evidence="5">Beta-galactosidase</fullName>
        <ecNumber evidence="5">3.2.1.23</ecNumber>
    </recommendedName>
</protein>
<dbReference type="OMA" id="NWGRINY"/>
<feature type="active site" description="Proton donor" evidence="4">
    <location>
        <position position="178"/>
    </location>
</feature>
<dbReference type="AlphaFoldDB" id="D6WCN1"/>
<comment type="catalytic activity">
    <reaction evidence="5">
        <text>Hydrolysis of terminal non-reducing beta-D-galactose residues in beta-D-galactosides.</text>
        <dbReference type="EC" id="3.2.1.23"/>
    </reaction>
</comment>
<accession>D6WCN1</accession>
<organism evidence="10 11">
    <name type="scientific">Tribolium castaneum</name>
    <name type="common">Red flour beetle</name>
    <dbReference type="NCBI Taxonomy" id="7070"/>
    <lineage>
        <taxon>Eukaryota</taxon>
        <taxon>Metazoa</taxon>
        <taxon>Ecdysozoa</taxon>
        <taxon>Arthropoda</taxon>
        <taxon>Hexapoda</taxon>
        <taxon>Insecta</taxon>
        <taxon>Pterygota</taxon>
        <taxon>Neoptera</taxon>
        <taxon>Endopterygota</taxon>
        <taxon>Coleoptera</taxon>
        <taxon>Polyphaga</taxon>
        <taxon>Cucujiformia</taxon>
        <taxon>Tenebrionidae</taxon>
        <taxon>Tenebrionidae incertae sedis</taxon>
        <taxon>Tribolium</taxon>
    </lineage>
</organism>
<dbReference type="Gene3D" id="2.60.120.260">
    <property type="entry name" value="Galactose-binding domain-like"/>
    <property type="match status" value="2"/>
</dbReference>
<dbReference type="Pfam" id="PF21467">
    <property type="entry name" value="BetaGal_gal-bd"/>
    <property type="match status" value="1"/>
</dbReference>
<dbReference type="InterPro" id="IPR017853">
    <property type="entry name" value="GH"/>
</dbReference>
<evidence type="ECO:0000256" key="2">
    <source>
        <dbReference type="ARBA" id="ARBA00022801"/>
    </source>
</evidence>
<dbReference type="EC" id="3.2.1.23" evidence="5"/>
<dbReference type="OrthoDB" id="1657402at2759"/>
<dbReference type="Pfam" id="PF01301">
    <property type="entry name" value="Glyco_hydro_35"/>
    <property type="match status" value="1"/>
</dbReference>
<dbReference type="FunFam" id="3.20.20.80:FF:000036">
    <property type="entry name" value="Beta-galactosidase"/>
    <property type="match status" value="1"/>
</dbReference>
<dbReference type="GO" id="GO:0019388">
    <property type="term" value="P:galactose catabolic process"/>
    <property type="evidence" value="ECO:0000318"/>
    <property type="project" value="GO_Central"/>
</dbReference>
<dbReference type="InterPro" id="IPR008979">
    <property type="entry name" value="Galactose-bd-like_sf"/>
</dbReference>
<dbReference type="InterPro" id="IPR026283">
    <property type="entry name" value="B-gal_1-like"/>
</dbReference>
<dbReference type="InterPro" id="IPR031330">
    <property type="entry name" value="Gly_Hdrlase_35_cat"/>
</dbReference>
<keyword evidence="2 5" id="KW-0378">Hydrolase</keyword>
<dbReference type="PhylomeDB" id="D6WCN1"/>
<evidence type="ECO:0000256" key="5">
    <source>
        <dbReference type="RuleBase" id="RU000675"/>
    </source>
</evidence>
<reference evidence="10 11" key="1">
    <citation type="journal article" date="2008" name="Nature">
        <title>The genome of the model beetle and pest Tribolium castaneum.</title>
        <authorList>
            <consortium name="Tribolium Genome Sequencing Consortium"/>
            <person name="Richards S."/>
            <person name="Gibbs R.A."/>
            <person name="Weinstock G.M."/>
            <person name="Brown S.J."/>
            <person name="Denell R."/>
            <person name="Beeman R.W."/>
            <person name="Gibbs R."/>
            <person name="Beeman R.W."/>
            <person name="Brown S.J."/>
            <person name="Bucher G."/>
            <person name="Friedrich M."/>
            <person name="Grimmelikhuijzen C.J."/>
            <person name="Klingler M."/>
            <person name="Lorenzen M."/>
            <person name="Richards S."/>
            <person name="Roth S."/>
            <person name="Schroder R."/>
            <person name="Tautz D."/>
            <person name="Zdobnov E.M."/>
            <person name="Muzny D."/>
            <person name="Gibbs R.A."/>
            <person name="Weinstock G.M."/>
            <person name="Attaway T."/>
            <person name="Bell S."/>
            <person name="Buhay C.J."/>
            <person name="Chandrabose M.N."/>
            <person name="Chavez D."/>
            <person name="Clerk-Blankenburg K.P."/>
            <person name="Cree A."/>
            <person name="Dao M."/>
            <person name="Davis C."/>
            <person name="Chacko J."/>
            <person name="Dinh H."/>
            <person name="Dugan-Rocha S."/>
            <person name="Fowler G."/>
            <person name="Garner T.T."/>
            <person name="Garnes J."/>
            <person name="Gnirke A."/>
            <person name="Hawes A."/>
            <person name="Hernandez J."/>
            <person name="Hines S."/>
            <person name="Holder M."/>
            <person name="Hume J."/>
            <person name="Jhangiani S.N."/>
            <person name="Joshi V."/>
            <person name="Khan Z.M."/>
            <person name="Jackson L."/>
            <person name="Kovar C."/>
            <person name="Kowis A."/>
            <person name="Lee S."/>
            <person name="Lewis L.R."/>
            <person name="Margolis J."/>
            <person name="Morgan M."/>
            <person name="Nazareth L.V."/>
            <person name="Nguyen N."/>
            <person name="Okwuonu G."/>
            <person name="Parker D."/>
            <person name="Richards S."/>
            <person name="Ruiz S.J."/>
            <person name="Santibanez J."/>
            <person name="Savard J."/>
            <person name="Scherer S.E."/>
            <person name="Schneider B."/>
            <person name="Sodergren E."/>
            <person name="Tautz D."/>
            <person name="Vattahil S."/>
            <person name="Villasana D."/>
            <person name="White C.S."/>
            <person name="Wright R."/>
            <person name="Park Y."/>
            <person name="Beeman R.W."/>
            <person name="Lord J."/>
            <person name="Oppert B."/>
            <person name="Lorenzen M."/>
            <person name="Brown S."/>
            <person name="Wang L."/>
            <person name="Savard J."/>
            <person name="Tautz D."/>
            <person name="Richards S."/>
            <person name="Weinstock G."/>
            <person name="Gibbs R.A."/>
            <person name="Liu Y."/>
            <person name="Worley K."/>
            <person name="Weinstock G."/>
            <person name="Elsik C.G."/>
            <person name="Reese J.T."/>
            <person name="Elhaik E."/>
            <person name="Landan G."/>
            <person name="Graur D."/>
            <person name="Arensburger P."/>
            <person name="Atkinson P."/>
            <person name="Beeman R.W."/>
            <person name="Beidler J."/>
            <person name="Brown S.J."/>
            <person name="Demuth J.P."/>
            <person name="Drury D.W."/>
            <person name="Du Y.Z."/>
            <person name="Fujiwara H."/>
            <person name="Lorenzen M."/>
            <person name="Maselli V."/>
            <person name="Osanai M."/>
            <person name="Park Y."/>
            <person name="Robertson H.M."/>
            <person name="Tu Z."/>
            <person name="Wang J.J."/>
            <person name="Wang S."/>
            <person name="Richards S."/>
            <person name="Song H."/>
            <person name="Zhang L."/>
            <person name="Sodergren E."/>
            <person name="Werner D."/>
            <person name="Stanke M."/>
            <person name="Morgenstern B."/>
            <person name="Solovyev V."/>
            <person name="Kosarev P."/>
            <person name="Brown G."/>
            <person name="Chen H.C."/>
            <person name="Ermolaeva O."/>
            <person name="Hlavina W."/>
            <person name="Kapustin Y."/>
            <person name="Kiryutin B."/>
            <person name="Kitts P."/>
            <person name="Maglott D."/>
            <person name="Pruitt K."/>
            <person name="Sapojnikov V."/>
            <person name="Souvorov A."/>
            <person name="Mackey A.J."/>
            <person name="Waterhouse R.M."/>
            <person name="Wyder S."/>
            <person name="Zdobnov E.M."/>
            <person name="Zdobnov E.M."/>
            <person name="Wyder S."/>
            <person name="Kriventseva E.V."/>
            <person name="Kadowaki T."/>
            <person name="Bork P."/>
            <person name="Aranda M."/>
            <person name="Bao R."/>
            <person name="Beermann A."/>
            <person name="Berns N."/>
            <person name="Bolognesi R."/>
            <person name="Bonneton F."/>
            <person name="Bopp D."/>
            <person name="Brown S.J."/>
            <person name="Bucher G."/>
            <person name="Butts T."/>
            <person name="Chaumot A."/>
            <person name="Denell R.E."/>
            <person name="Ferrier D.E."/>
            <person name="Friedrich M."/>
            <person name="Gordon C.M."/>
            <person name="Jindra M."/>
            <person name="Klingler M."/>
            <person name="Lan Q."/>
            <person name="Lattorff H.M."/>
            <person name="Laudet V."/>
            <person name="von Levetsow C."/>
            <person name="Liu Z."/>
            <person name="Lutz R."/>
            <person name="Lynch J.A."/>
            <person name="da Fonseca R.N."/>
            <person name="Posnien N."/>
            <person name="Reuter R."/>
            <person name="Roth S."/>
            <person name="Savard J."/>
            <person name="Schinko J.B."/>
            <person name="Schmitt C."/>
            <person name="Schoppmeier M."/>
            <person name="Schroder R."/>
            <person name="Shippy T.D."/>
            <person name="Simonnet F."/>
            <person name="Marques-Souza H."/>
            <person name="Tautz D."/>
            <person name="Tomoyasu Y."/>
            <person name="Trauner J."/>
            <person name="Van der Zee M."/>
            <person name="Vervoort M."/>
            <person name="Wittkopp N."/>
            <person name="Wimmer E.A."/>
            <person name="Yang X."/>
            <person name="Jones A.K."/>
            <person name="Sattelle D.B."/>
            <person name="Ebert P.R."/>
            <person name="Nelson D."/>
            <person name="Scott J.G."/>
            <person name="Beeman R.W."/>
            <person name="Muthukrishnan S."/>
            <person name="Kramer K.J."/>
            <person name="Arakane Y."/>
            <person name="Beeman R.W."/>
            <person name="Zhu Q."/>
            <person name="Hogenkamp D."/>
            <person name="Dixit R."/>
            <person name="Oppert B."/>
            <person name="Jiang H."/>
            <person name="Zou Z."/>
            <person name="Marshall J."/>
            <person name="Elpidina E."/>
            <person name="Vinokurov K."/>
            <person name="Oppert C."/>
            <person name="Zou Z."/>
            <person name="Evans J."/>
            <person name="Lu Z."/>
            <person name="Zhao P."/>
            <person name="Sumathipala N."/>
            <person name="Altincicek B."/>
            <person name="Vilcinskas A."/>
            <person name="Williams M."/>
            <person name="Hultmark D."/>
            <person name="Hetru C."/>
            <person name="Jiang H."/>
            <person name="Grimmelikhuijzen C.J."/>
            <person name="Hauser F."/>
            <person name="Cazzamali G."/>
            <person name="Williamson M."/>
            <person name="Park Y."/>
            <person name="Li B."/>
            <person name="Tanaka Y."/>
            <person name="Predel R."/>
            <person name="Neupert S."/>
            <person name="Schachtner J."/>
            <person name="Verleyen P."/>
            <person name="Raible F."/>
            <person name="Bork P."/>
            <person name="Friedrich M."/>
            <person name="Walden K.K."/>
            <person name="Robertson H.M."/>
            <person name="Angeli S."/>
            <person name="Foret S."/>
            <person name="Bucher G."/>
            <person name="Schuetz S."/>
            <person name="Maleszka R."/>
            <person name="Wimmer E.A."/>
            <person name="Beeman R.W."/>
            <person name="Lorenzen M."/>
            <person name="Tomoyasu Y."/>
            <person name="Miller S.C."/>
            <person name="Grossmann D."/>
            <person name="Bucher G."/>
        </authorList>
    </citation>
    <scope>NUCLEOTIDE SEQUENCE [LARGE SCALE GENOMIC DNA]</scope>
    <source>
        <strain evidence="10 11">Georgia GA2</strain>
    </source>
</reference>
<dbReference type="EMBL" id="KQ971317">
    <property type="protein sequence ID" value="EEZ99316.1"/>
    <property type="molecule type" value="Genomic_DNA"/>
</dbReference>
<gene>
    <name evidence="10" type="primary">AUGUSTUS-3.0.2_01368</name>
    <name evidence="10" type="ORF">TcasGA2_TC001368</name>
</gene>
<dbReference type="PROSITE" id="PS01182">
    <property type="entry name" value="GLYCOSYL_HYDROL_F35"/>
    <property type="match status" value="1"/>
</dbReference>
<keyword evidence="11" id="KW-1185">Reference proteome</keyword>
<dbReference type="KEGG" id="tca:656078"/>
<dbReference type="InterPro" id="IPR048913">
    <property type="entry name" value="BetaGal_gal-bd"/>
</dbReference>
<dbReference type="PIRSF" id="PIRSF006336">
    <property type="entry name" value="B-gal"/>
    <property type="match status" value="1"/>
</dbReference>
<evidence type="ECO:0000256" key="4">
    <source>
        <dbReference type="PIRSR" id="PIRSR006336-1"/>
    </source>
</evidence>
<dbReference type="InterPro" id="IPR019801">
    <property type="entry name" value="Glyco_hydro_35_CS"/>
</dbReference>
<feature type="active site" description="Nucleophile" evidence="4">
    <location>
        <position position="259"/>
    </location>
</feature>
<evidence type="ECO:0000259" key="8">
    <source>
        <dbReference type="Pfam" id="PF21317"/>
    </source>
</evidence>